<reference evidence="1" key="1">
    <citation type="submission" date="2021-02" db="EMBL/GenBank/DDBJ databases">
        <authorList>
            <person name="Nowell W R."/>
        </authorList>
    </citation>
    <scope>NUCLEOTIDE SEQUENCE</scope>
</reference>
<dbReference type="Gene3D" id="3.30.420.10">
    <property type="entry name" value="Ribonuclease H-like superfamily/Ribonuclease H"/>
    <property type="match status" value="1"/>
</dbReference>
<dbReference type="Proteomes" id="UP000663869">
    <property type="component" value="Unassembled WGS sequence"/>
</dbReference>
<sequence length="504" mass="59362">MRNIIHARCREKRPVHRLYPAIIEKRRSRAWRMYRRLSNEKYKNYLTTDEAWFYLDSSQEPLIEYDIPRLFPGDMQKKMVLHQDSAPGHVTKYTSSYMKEHNINVIMPLDWLPTSSDAAAMDYSIWAIMKERVRKHKVPTLKGLKNARKVEWGNLEQDIIDNALGSWAKRCSIGQNKLPFVANQIKSIHLSNDDDTLQHPSLFFSYGFRFQQFTKLRSLTLYYIRSTDLINNIISDCSHLIDLNISSLETVTNLPKSMPNLSELIIETDGIYINGYWWKQIIISNLRKLRVFRLLMFYESDIEKTIHEEIDQLLESFQTKFWLDEHQCDMSKSTCPIDKKYSSSKYVNILILDYFLLKFASKFPLQFPNIHHLELSCPFDDVLWSVIPKFDRLVSIELVSIIHPDETDQSITDLHQLLDRAHYLHSITMDYLIISQLALFYGLECISLIQSLLGDQCEVLLINIENRSIVVDLIENVPNLRALTFQCQDDRWGDTNESFIIYRR</sequence>
<dbReference type="SUPFAM" id="SSF52047">
    <property type="entry name" value="RNI-like"/>
    <property type="match status" value="1"/>
</dbReference>
<dbReference type="AlphaFoldDB" id="A0A818EYQ1"/>
<organism evidence="1 2">
    <name type="scientific">Rotaria socialis</name>
    <dbReference type="NCBI Taxonomy" id="392032"/>
    <lineage>
        <taxon>Eukaryota</taxon>
        <taxon>Metazoa</taxon>
        <taxon>Spiralia</taxon>
        <taxon>Gnathifera</taxon>
        <taxon>Rotifera</taxon>
        <taxon>Eurotatoria</taxon>
        <taxon>Bdelloidea</taxon>
        <taxon>Philodinida</taxon>
        <taxon>Philodinidae</taxon>
        <taxon>Rotaria</taxon>
    </lineage>
</organism>
<proteinExistence type="predicted"/>
<evidence type="ECO:0000313" key="2">
    <source>
        <dbReference type="Proteomes" id="UP000663869"/>
    </source>
</evidence>
<comment type="caution">
    <text evidence="1">The sequence shown here is derived from an EMBL/GenBank/DDBJ whole genome shotgun (WGS) entry which is preliminary data.</text>
</comment>
<name>A0A818EYQ1_9BILA</name>
<evidence type="ECO:0000313" key="1">
    <source>
        <dbReference type="EMBL" id="CAF3465509.1"/>
    </source>
</evidence>
<dbReference type="EMBL" id="CAJNYU010001767">
    <property type="protein sequence ID" value="CAF3465509.1"/>
    <property type="molecule type" value="Genomic_DNA"/>
</dbReference>
<dbReference type="GO" id="GO:0003676">
    <property type="term" value="F:nucleic acid binding"/>
    <property type="evidence" value="ECO:0007669"/>
    <property type="project" value="InterPro"/>
</dbReference>
<protein>
    <submittedName>
        <fullName evidence="1">Uncharacterized protein</fullName>
    </submittedName>
</protein>
<gene>
    <name evidence="1" type="ORF">FME351_LOCUS14425</name>
</gene>
<dbReference type="InterPro" id="IPR036397">
    <property type="entry name" value="RNaseH_sf"/>
</dbReference>
<accession>A0A818EYQ1</accession>